<evidence type="ECO:0000256" key="4">
    <source>
        <dbReference type="ARBA" id="ARBA00023054"/>
    </source>
</evidence>
<dbReference type="EMBL" id="CAJFCJ010000005">
    <property type="protein sequence ID" value="CAD5114483.1"/>
    <property type="molecule type" value="Genomic_DNA"/>
</dbReference>
<feature type="repeat" description="ANK" evidence="7">
    <location>
        <begin position="63"/>
        <end position="95"/>
    </location>
</feature>
<evidence type="ECO:0000313" key="14">
    <source>
        <dbReference type="Proteomes" id="UP000549394"/>
    </source>
</evidence>
<dbReference type="PANTHER" id="PTHR47968:SF75">
    <property type="entry name" value="CENTROMERE-ASSOCIATED PROTEIN E"/>
    <property type="match status" value="1"/>
</dbReference>
<evidence type="ECO:0000256" key="3">
    <source>
        <dbReference type="ARBA" id="ARBA00022840"/>
    </source>
</evidence>
<gene>
    <name evidence="13" type="ORF">DGYR_LOCUS3320</name>
</gene>
<feature type="coiled-coil region" evidence="9">
    <location>
        <begin position="1964"/>
        <end position="2033"/>
    </location>
</feature>
<name>A0A7I8VE07_9ANNE</name>
<dbReference type="GO" id="GO:0004672">
    <property type="term" value="F:protein kinase activity"/>
    <property type="evidence" value="ECO:0007669"/>
    <property type="project" value="InterPro"/>
</dbReference>
<reference evidence="13 14" key="1">
    <citation type="submission" date="2020-08" db="EMBL/GenBank/DDBJ databases">
        <authorList>
            <person name="Hejnol A."/>
        </authorList>
    </citation>
    <scope>NUCLEOTIDE SEQUENCE [LARGE SCALE GENOMIC DNA]</scope>
</reference>
<dbReference type="InterPro" id="IPR019821">
    <property type="entry name" value="Kinesin_motor_CS"/>
</dbReference>
<feature type="compositionally biased region" description="Polar residues" evidence="10">
    <location>
        <begin position="612"/>
        <end position="623"/>
    </location>
</feature>
<dbReference type="SUPFAM" id="SSF52540">
    <property type="entry name" value="P-loop containing nucleoside triphosphate hydrolases"/>
    <property type="match status" value="1"/>
</dbReference>
<feature type="compositionally biased region" description="Basic and acidic residues" evidence="10">
    <location>
        <begin position="2245"/>
        <end position="2258"/>
    </location>
</feature>
<dbReference type="PROSITE" id="PS00411">
    <property type="entry name" value="KINESIN_MOTOR_1"/>
    <property type="match status" value="1"/>
</dbReference>
<dbReference type="GO" id="GO:0007018">
    <property type="term" value="P:microtubule-based movement"/>
    <property type="evidence" value="ECO:0007669"/>
    <property type="project" value="InterPro"/>
</dbReference>
<dbReference type="SMART" id="SM00220">
    <property type="entry name" value="S_TKc"/>
    <property type="match status" value="1"/>
</dbReference>
<dbReference type="Proteomes" id="UP000549394">
    <property type="component" value="Unassembled WGS sequence"/>
</dbReference>
<dbReference type="PANTHER" id="PTHR47968">
    <property type="entry name" value="CENTROMERE PROTEIN E"/>
    <property type="match status" value="1"/>
</dbReference>
<feature type="compositionally biased region" description="Low complexity" evidence="10">
    <location>
        <begin position="629"/>
        <end position="639"/>
    </location>
</feature>
<dbReference type="PROSITE" id="PS50011">
    <property type="entry name" value="PROTEIN_KINASE_DOM"/>
    <property type="match status" value="1"/>
</dbReference>
<evidence type="ECO:0000256" key="6">
    <source>
        <dbReference type="ARBA" id="ARBA00023212"/>
    </source>
</evidence>
<dbReference type="GO" id="GO:0008017">
    <property type="term" value="F:microtubule binding"/>
    <property type="evidence" value="ECO:0007669"/>
    <property type="project" value="InterPro"/>
</dbReference>
<dbReference type="GO" id="GO:0003777">
    <property type="term" value="F:microtubule motor activity"/>
    <property type="evidence" value="ECO:0007669"/>
    <property type="project" value="InterPro"/>
</dbReference>
<evidence type="ECO:0000259" key="11">
    <source>
        <dbReference type="PROSITE" id="PS50011"/>
    </source>
</evidence>
<feature type="coiled-coil region" evidence="9">
    <location>
        <begin position="1442"/>
        <end position="1927"/>
    </location>
</feature>
<feature type="coiled-coil region" evidence="9">
    <location>
        <begin position="2064"/>
        <end position="2200"/>
    </location>
</feature>
<dbReference type="InterPro" id="IPR000719">
    <property type="entry name" value="Prot_kinase_dom"/>
</dbReference>
<feature type="region of interest" description="Disordered" evidence="10">
    <location>
        <begin position="2215"/>
        <end position="2258"/>
    </location>
</feature>
<feature type="compositionally biased region" description="Polar residues" evidence="10">
    <location>
        <begin position="749"/>
        <end position="765"/>
    </location>
</feature>
<dbReference type="InterPro" id="IPR027417">
    <property type="entry name" value="P-loop_NTPase"/>
</dbReference>
<dbReference type="PROSITE" id="PS50067">
    <property type="entry name" value="KINESIN_MOTOR_2"/>
    <property type="match status" value="1"/>
</dbReference>
<dbReference type="PROSITE" id="PS50088">
    <property type="entry name" value="ANK_REPEAT"/>
    <property type="match status" value="1"/>
</dbReference>
<dbReference type="SUPFAM" id="SSF56112">
    <property type="entry name" value="Protein kinase-like (PK-like)"/>
    <property type="match status" value="1"/>
</dbReference>
<evidence type="ECO:0000256" key="1">
    <source>
        <dbReference type="ARBA" id="ARBA00004245"/>
    </source>
</evidence>
<evidence type="ECO:0000256" key="2">
    <source>
        <dbReference type="ARBA" id="ARBA00022741"/>
    </source>
</evidence>
<feature type="region of interest" description="Disordered" evidence="10">
    <location>
        <begin position="749"/>
        <end position="784"/>
    </location>
</feature>
<dbReference type="SMART" id="SM00248">
    <property type="entry name" value="ANK"/>
    <property type="match status" value="2"/>
</dbReference>
<proteinExistence type="inferred from homology"/>
<keyword evidence="4 9" id="KW-0175">Coiled coil</keyword>
<feature type="region of interest" description="Disordered" evidence="10">
    <location>
        <begin position="558"/>
        <end position="585"/>
    </location>
</feature>
<dbReference type="Gene3D" id="1.10.510.10">
    <property type="entry name" value="Transferase(Phosphotransferase) domain 1"/>
    <property type="match status" value="1"/>
</dbReference>
<dbReference type="InterPro" id="IPR001752">
    <property type="entry name" value="Kinesin_motor_dom"/>
</dbReference>
<dbReference type="GO" id="GO:0005874">
    <property type="term" value="C:microtubule"/>
    <property type="evidence" value="ECO:0007669"/>
    <property type="project" value="TreeGrafter"/>
</dbReference>
<dbReference type="PROSITE" id="PS50297">
    <property type="entry name" value="ANK_REP_REGION"/>
    <property type="match status" value="1"/>
</dbReference>
<dbReference type="InterPro" id="IPR002110">
    <property type="entry name" value="Ankyrin_rpt"/>
</dbReference>
<dbReference type="GO" id="GO:0005524">
    <property type="term" value="F:ATP binding"/>
    <property type="evidence" value="ECO:0007669"/>
    <property type="project" value="UniProtKB-UniRule"/>
</dbReference>
<evidence type="ECO:0000256" key="8">
    <source>
        <dbReference type="PROSITE-ProRule" id="PRU00283"/>
    </source>
</evidence>
<feature type="binding site" evidence="8">
    <location>
        <begin position="993"/>
        <end position="1000"/>
    </location>
    <ligand>
        <name>ATP</name>
        <dbReference type="ChEBI" id="CHEBI:30616"/>
    </ligand>
</feature>
<dbReference type="Pfam" id="PF12796">
    <property type="entry name" value="Ank_2"/>
    <property type="match status" value="1"/>
</dbReference>
<keyword evidence="6" id="KW-0206">Cytoskeleton</keyword>
<feature type="coiled-coil region" evidence="9">
    <location>
        <begin position="1243"/>
        <end position="1292"/>
    </location>
</feature>
<evidence type="ECO:0000313" key="13">
    <source>
        <dbReference type="EMBL" id="CAD5114483.1"/>
    </source>
</evidence>
<keyword evidence="5 8" id="KW-0505">Motor protein</keyword>
<dbReference type="InterPro" id="IPR027640">
    <property type="entry name" value="Kinesin-like_fam"/>
</dbReference>
<dbReference type="SUPFAM" id="SSF48403">
    <property type="entry name" value="Ankyrin repeat"/>
    <property type="match status" value="1"/>
</dbReference>
<feature type="region of interest" description="Disordered" evidence="10">
    <location>
        <begin position="600"/>
        <end position="658"/>
    </location>
</feature>
<evidence type="ECO:0000256" key="10">
    <source>
        <dbReference type="SAM" id="MobiDB-lite"/>
    </source>
</evidence>
<feature type="compositionally biased region" description="Polar residues" evidence="10">
    <location>
        <begin position="1"/>
        <end position="14"/>
    </location>
</feature>
<accession>A0A7I8VE07</accession>
<feature type="domain" description="Protein kinase" evidence="11">
    <location>
        <begin position="252"/>
        <end position="528"/>
    </location>
</feature>
<dbReference type="InterPro" id="IPR011009">
    <property type="entry name" value="Kinase-like_dom_sf"/>
</dbReference>
<comment type="similarity">
    <text evidence="8">Belongs to the TRAFAC class myosin-kinesin ATPase superfamily. Kinesin family.</text>
</comment>
<keyword evidence="2 8" id="KW-0547">Nucleotide-binding</keyword>
<dbReference type="Gene3D" id="1.25.40.20">
    <property type="entry name" value="Ankyrin repeat-containing domain"/>
    <property type="match status" value="1"/>
</dbReference>
<protein>
    <submittedName>
        <fullName evidence="13">DgyrCDS3609</fullName>
    </submittedName>
</protein>
<sequence>MATNVTVSSPSKDNNIPVHESREVSNVDPTSIPISDKMVNGSVSEIHQLVIKNHSYKELKNKYGQTPLYCAAYLGREGLVRFLLDVGANPNERSNDNSTAVHACAFGCDCSIMGRMLQSGADLRLTDESGQLPEYWAKCKPKDSKKMLKYLTETYNYASQLTRGLRHTKNSAILQSSFNKSKPKYSSLTSLIAMFSPAKKAVSLTNCSSDISKRTNSYGFGIKRSQTANSGIRISVPLDAPVFNRDDFEEATENPIIYRNGYFMTMETLKFKGKINVTLKRIFRSNGARPDYLIQELNNMSKLFHKNILQLLGVYQRSNLHEMALIFEHIENKSLFCLLHEEGERIFDKRQIYRIVKPILEALMWVHSQNMIHCSVTSHAVQLTNKYTAKLSNFELATDCEQAENPPDNWWNYLREFDKGSTLFNWLAPELLRKPKRFDEKVDVYGVSALLWEMCHEQIPWKNMGGAAICDIIHNQGKSLIDYVNEPNVIGFNTFYSFLPSGLASKPQQRNLTIDMLLQVIDSAEKNFRREDVFTTAEVDNESHVTYLISKAPLSLETSKRSHTTKSGTPTAHKLNGPNWSTPNLEKDVLLMPRSNACIKETPQKDSYKLSVKNSSMKLTTNPTPSPRSPFQRPSSNNNAKDDLVFTPTDSVTDLSKSSKEPFKYSFMNRVQAKWSTISATPRTNDNRKELMKDLLRELKTNPPKLSPPKSPHRNFEETNRVIEASRCPSGGKKTLGIISSRSPSTISVCSSRPETIKSNQSSLVNAPKRPTSLSFKPASHRQDGIRELEARKLVNKLPSPYMSSTTGEGVKVPKADWQVNCVKEPLPCIKLLAKSVSKHLPDSPAKDGSACSKTSQGTDLAYLEEDICQILNQSGSTNNQKTPANEEDGTDNFLRRRLAVENMADISNTDLTDNIRVAIRARPFISREINAKLDDQWNCQTNSVVSRDRFHQFMFDDVFDATKTTSDLYGGLARQIVEGAVQGYNGTIFAYGQTSSGKTYTMSGSDKQKGVIEMAVDDIFSLIEEVYTDSIFILRVSCMELYNETVFDLLADRKLEVREKDNNFIVKDVDEKYISYPEEILKFIKVANEKRQVGATAMNDKSSRSHAIYRIVIEGKQAIDEESLIKVSHLNFVDLAGSENCNKSGATGLRLHEGAMINKSLFTLSQVIAQLVENSTHVSYRDSKLTKILKNSLGGNSRTAIICNITTAEKDETLSTLRFASSAKKIKNHAKINEIMSDDCQLKRCQRQIVDLQKQLDDCQGNDDLRLKNELENKEQQLRDRDRLVKDLETKLEGYQRLLVKSSQIPTGIFTPKKQNPFMEKRNRRQTWCPGNVLQPPLNDPRRSEKVTSLGRPADNTISAIIEQDEDDRLDSLMKTPETFCEHCKQLNEKVQQLEMELNEKSEELEEVKESFERGHQSFMEYRDFVAIEKKLQLDGEMDENVKGEEELKKKITELEEALKEQKSTHEANICDIRDQALTKLEEEKLNIEGKFENIIKAEQDKYHQRLQLALEELEEREKEIENQVISLEKSKEELKINQDILKERETFVMELENKMADPRHTKSAAEEQQAEELEAVKSKLKSTMEELEQSKRQMNIQEERFSDNLEDLENREKLIEELEEKITKEHEIIEMERIALETQRNQLKGALCELENRERLVEDLEKKIEIKLESEEIQKSQSEGIHNNLKNALENCKIELENTKILLKKANEDVKEYNDLKSCYDKRAKEIDNLNNSLASKTKELELAKKDLGDVSEKAINYENEIASVKADFESLNKKLEEYQTSNQTLHEIRNEFDSLKVDYDRLKGENIKLEQTNLEELKKKSIELEDIKSNYENTLEKLKEKEKTIEELMKRNNELESLKQLKTEQESTKLALKTALEDLASREQELENYKANYKSADQVVENRVQDLEREIDECRSERLKAEMEFSEIMKMKDNELKTIKESTRKAEIEFEKEKKTSDELLTNLCTELEQVKEDNANIAEERLQETKILEEYETVIQNLKETEQTLLKANESLEEKLMCVIQENEELKTKHNDKDLKEAYKEFVQSYRDKDLDDCTSDQRIKKLKMELEKKDEELHKNDNTIKYLEMDNKRLMDELNKLEDEFNEKEAECDRLLECTNLGNPDNIQEEFDLMKNRSVRLEKEKNDLEQKLGSLDKLKNEYRTIKSQFSLLEKENKRLEEKMSHFENLKKQNQECKIENEHLGSALRTLQKQVRKSLNDKAESSIFQEPPPPPPLSSSSSNDSELRKQLKEKTTENDRLKATLDILESKYRNFKEQAAKHMDYNERKKLADLLNTPVPSKVKRHKRFFSPAAENEEDDEKMNCTVVPPYSKMIDGPDKINCSQQ</sequence>
<dbReference type="SMART" id="SM00129">
    <property type="entry name" value="KISc"/>
    <property type="match status" value="1"/>
</dbReference>
<dbReference type="InterPro" id="IPR036961">
    <property type="entry name" value="Kinesin_motor_dom_sf"/>
</dbReference>
<feature type="region of interest" description="Disordered" evidence="10">
    <location>
        <begin position="1"/>
        <end position="29"/>
    </location>
</feature>
<comment type="caution">
    <text evidence="13">The sequence shown here is derived from an EMBL/GenBank/DDBJ whole genome shotgun (WGS) entry which is preliminary data.</text>
</comment>
<keyword evidence="14" id="KW-1185">Reference proteome</keyword>
<dbReference type="InterPro" id="IPR036770">
    <property type="entry name" value="Ankyrin_rpt-contain_sf"/>
</dbReference>
<evidence type="ECO:0000256" key="9">
    <source>
        <dbReference type="SAM" id="Coils"/>
    </source>
</evidence>
<evidence type="ECO:0000256" key="5">
    <source>
        <dbReference type="ARBA" id="ARBA00023175"/>
    </source>
</evidence>
<feature type="coiled-coil region" evidence="9">
    <location>
        <begin position="1385"/>
        <end position="1416"/>
    </location>
</feature>
<dbReference type="Gene3D" id="3.40.850.10">
    <property type="entry name" value="Kinesin motor domain"/>
    <property type="match status" value="1"/>
</dbReference>
<evidence type="ECO:0000256" key="7">
    <source>
        <dbReference type="PROSITE-ProRule" id="PRU00023"/>
    </source>
</evidence>
<keyword evidence="6" id="KW-0963">Cytoplasm</keyword>
<organism evidence="13 14">
    <name type="scientific">Dimorphilus gyrociliatus</name>
    <dbReference type="NCBI Taxonomy" id="2664684"/>
    <lineage>
        <taxon>Eukaryota</taxon>
        <taxon>Metazoa</taxon>
        <taxon>Spiralia</taxon>
        <taxon>Lophotrochozoa</taxon>
        <taxon>Annelida</taxon>
        <taxon>Polychaeta</taxon>
        <taxon>Polychaeta incertae sedis</taxon>
        <taxon>Dinophilidae</taxon>
        <taxon>Dimorphilus</taxon>
    </lineage>
</organism>
<dbReference type="OrthoDB" id="5962695at2759"/>
<dbReference type="Pfam" id="PF00225">
    <property type="entry name" value="Kinesin"/>
    <property type="match status" value="1"/>
</dbReference>
<comment type="subcellular location">
    <subcellularLocation>
        <location evidence="1">Cytoplasm</location>
        <location evidence="1">Cytoskeleton</location>
    </subcellularLocation>
</comment>
<dbReference type="PRINTS" id="PR00380">
    <property type="entry name" value="KINESINHEAVY"/>
</dbReference>
<keyword evidence="7" id="KW-0040">ANK repeat</keyword>
<dbReference type="GO" id="GO:0000278">
    <property type="term" value="P:mitotic cell cycle"/>
    <property type="evidence" value="ECO:0007669"/>
    <property type="project" value="TreeGrafter"/>
</dbReference>
<feature type="domain" description="Kinesin motor" evidence="12">
    <location>
        <begin position="915"/>
        <end position="1227"/>
    </location>
</feature>
<evidence type="ECO:0000259" key="12">
    <source>
        <dbReference type="PROSITE" id="PS50067"/>
    </source>
</evidence>
<dbReference type="Pfam" id="PF00069">
    <property type="entry name" value="Pkinase"/>
    <property type="match status" value="1"/>
</dbReference>
<keyword evidence="3 8" id="KW-0067">ATP-binding</keyword>